<comment type="caution">
    <text evidence="2">The sequence shown here is derived from an EMBL/GenBank/DDBJ whole genome shotgun (WGS) entry which is preliminary data.</text>
</comment>
<sequence length="166" mass="18874">MNWQPGSLQFLKNYSVSLLPNRTAIYFGLLEMKHHLLQVEHPALMKPKGTREKSCLMILTRLNDYLGSEKFRRSLCSSQEAKVVEPSSGMYSFVGLCTRTMDTMVVYASTQFPEYSHSVIARCLGVPEHSIRVITRRSGGGFSGKKYAHSTINREKIESFRIALKH</sequence>
<organism evidence="2 3">
    <name type="scientific">Solanum commersonii</name>
    <name type="common">Commerson's wild potato</name>
    <name type="synonym">Commerson's nightshade</name>
    <dbReference type="NCBI Taxonomy" id="4109"/>
    <lineage>
        <taxon>Eukaryota</taxon>
        <taxon>Viridiplantae</taxon>
        <taxon>Streptophyta</taxon>
        <taxon>Embryophyta</taxon>
        <taxon>Tracheophyta</taxon>
        <taxon>Spermatophyta</taxon>
        <taxon>Magnoliopsida</taxon>
        <taxon>eudicotyledons</taxon>
        <taxon>Gunneridae</taxon>
        <taxon>Pentapetalae</taxon>
        <taxon>asterids</taxon>
        <taxon>lamiids</taxon>
        <taxon>Solanales</taxon>
        <taxon>Solanaceae</taxon>
        <taxon>Solanoideae</taxon>
        <taxon>Solaneae</taxon>
        <taxon>Solanum</taxon>
    </lineage>
</organism>
<dbReference type="OrthoDB" id="1748381at2759"/>
<protein>
    <recommendedName>
        <fullName evidence="1">Aldehyde oxidase/xanthine dehydrogenase first molybdopterin binding domain-containing protein</fullName>
    </recommendedName>
</protein>
<gene>
    <name evidence="2" type="ORF">H5410_058358</name>
</gene>
<feature type="domain" description="Aldehyde oxidase/xanthine dehydrogenase first molybdopterin binding" evidence="1">
    <location>
        <begin position="98"/>
        <end position="147"/>
    </location>
</feature>
<dbReference type="Proteomes" id="UP000824120">
    <property type="component" value="Chromosome 11"/>
</dbReference>
<dbReference type="PANTHER" id="PTHR11908:SF150">
    <property type="entry name" value="BENZALDEHYDE DEHYDROGENASE (NAD(+))-LIKE"/>
    <property type="match status" value="1"/>
</dbReference>
<dbReference type="EMBL" id="JACXVP010000011">
    <property type="protein sequence ID" value="KAG5578224.1"/>
    <property type="molecule type" value="Genomic_DNA"/>
</dbReference>
<evidence type="ECO:0000313" key="3">
    <source>
        <dbReference type="Proteomes" id="UP000824120"/>
    </source>
</evidence>
<accession>A0A9J5WTB4</accession>
<dbReference type="PANTHER" id="PTHR11908">
    <property type="entry name" value="XANTHINE DEHYDROGENASE"/>
    <property type="match status" value="1"/>
</dbReference>
<dbReference type="SUPFAM" id="SSF56003">
    <property type="entry name" value="Molybdenum cofactor-binding domain"/>
    <property type="match status" value="1"/>
</dbReference>
<dbReference type="Pfam" id="PF02738">
    <property type="entry name" value="MoCoBD_1"/>
    <property type="match status" value="1"/>
</dbReference>
<name>A0A9J5WTB4_SOLCO</name>
<proteinExistence type="predicted"/>
<dbReference type="InterPro" id="IPR016208">
    <property type="entry name" value="Ald_Oxase/xanthine_DH-like"/>
</dbReference>
<dbReference type="GO" id="GO:0016491">
    <property type="term" value="F:oxidoreductase activity"/>
    <property type="evidence" value="ECO:0007669"/>
    <property type="project" value="InterPro"/>
</dbReference>
<reference evidence="2 3" key="1">
    <citation type="submission" date="2020-09" db="EMBL/GenBank/DDBJ databases">
        <title>De no assembly of potato wild relative species, Solanum commersonii.</title>
        <authorList>
            <person name="Cho K."/>
        </authorList>
    </citation>
    <scope>NUCLEOTIDE SEQUENCE [LARGE SCALE GENOMIC DNA]</scope>
    <source>
        <strain evidence="2">LZ3.2</strain>
        <tissue evidence="2">Leaf</tissue>
    </source>
</reference>
<dbReference type="AlphaFoldDB" id="A0A9J5WTB4"/>
<evidence type="ECO:0000259" key="1">
    <source>
        <dbReference type="Pfam" id="PF02738"/>
    </source>
</evidence>
<evidence type="ECO:0000313" key="2">
    <source>
        <dbReference type="EMBL" id="KAG5578224.1"/>
    </source>
</evidence>
<dbReference type="Gene3D" id="3.30.365.10">
    <property type="entry name" value="Aldehyde oxidase/xanthine dehydrogenase, molybdopterin binding domain"/>
    <property type="match status" value="1"/>
</dbReference>
<dbReference type="InterPro" id="IPR037165">
    <property type="entry name" value="AldOxase/xan_DH_Mopterin-bd_sf"/>
</dbReference>
<dbReference type="GO" id="GO:0005506">
    <property type="term" value="F:iron ion binding"/>
    <property type="evidence" value="ECO:0007669"/>
    <property type="project" value="InterPro"/>
</dbReference>
<keyword evidence="3" id="KW-1185">Reference proteome</keyword>
<dbReference type="InterPro" id="IPR008274">
    <property type="entry name" value="AldOxase/xan_DH_MoCoBD1"/>
</dbReference>